<evidence type="ECO:0000256" key="1">
    <source>
        <dbReference type="SAM" id="Coils"/>
    </source>
</evidence>
<organism evidence="2 3">
    <name type="scientific">Didymella heteroderae</name>
    <dbReference type="NCBI Taxonomy" id="1769908"/>
    <lineage>
        <taxon>Eukaryota</taxon>
        <taxon>Fungi</taxon>
        <taxon>Dikarya</taxon>
        <taxon>Ascomycota</taxon>
        <taxon>Pezizomycotina</taxon>
        <taxon>Dothideomycetes</taxon>
        <taxon>Pleosporomycetidae</taxon>
        <taxon>Pleosporales</taxon>
        <taxon>Pleosporineae</taxon>
        <taxon>Didymellaceae</taxon>
        <taxon>Didymella</taxon>
    </lineage>
</organism>
<protein>
    <submittedName>
        <fullName evidence="2">Uncharacterized protein</fullName>
    </submittedName>
</protein>
<keyword evidence="1" id="KW-0175">Coiled coil</keyword>
<name>A0A9P4WKX9_9PLEO</name>
<dbReference type="Proteomes" id="UP000758155">
    <property type="component" value="Unassembled WGS sequence"/>
</dbReference>
<gene>
    <name evidence="2" type="ORF">E8E12_007546</name>
</gene>
<accession>A0A9P4WKX9</accession>
<keyword evidence="3" id="KW-1185">Reference proteome</keyword>
<dbReference type="OrthoDB" id="10609109at2759"/>
<sequence>MTRFSTAAAPVQVLQSDSAQSTITPQSPITLQASMDASLMLNNAREVAITMSDLQEQIRYLKASVDDLVASAASAPPSGGSGKADDHRFSLKDVSFAETEPRSILSSKTPLASVDELEERPNLLYTIQGAERDHPLYVCSHCAPGDILVPEELFEEMQRKIKDIAERGTKAVQGRMEDRQQLGIAKKQYAQLAKTMNGNNDNSMVAEKRMHQLASKAEKEKSIAEQVYQNMLEHLNASLWEVAALKLRLASAEIRVQDLEHQQQVLLTSKEEELTALRQRIAAADEATESEHRDLDYQKSLFDSAGRQREDQIKYESDARTASVREIETLLTNMREIDSQLRNSVSMNNRLGAEIQAVTSRDRRLREVENLYAALQAARSGDAIRMGALQRRNAYLEERLGVYEESVMNRVSFLENVTTTFKGQGQRWGFGSLQGLRRRREDEEERVSLEYLV</sequence>
<dbReference type="AlphaFoldDB" id="A0A9P4WKX9"/>
<proteinExistence type="predicted"/>
<comment type="caution">
    <text evidence="2">The sequence shown here is derived from an EMBL/GenBank/DDBJ whole genome shotgun (WGS) entry which is preliminary data.</text>
</comment>
<reference evidence="2" key="1">
    <citation type="submission" date="2019-04" db="EMBL/GenBank/DDBJ databases">
        <title>Sequencing of skin fungus with MAO and IRED activity.</title>
        <authorList>
            <person name="Marsaioli A.J."/>
            <person name="Bonatto J.M.C."/>
            <person name="Reis Junior O."/>
        </authorList>
    </citation>
    <scope>NUCLEOTIDE SEQUENCE</scope>
    <source>
        <strain evidence="2">28M1</strain>
    </source>
</reference>
<dbReference type="EMBL" id="SWKV01000057">
    <property type="protein sequence ID" value="KAF3035595.1"/>
    <property type="molecule type" value="Genomic_DNA"/>
</dbReference>
<feature type="coiled-coil region" evidence="1">
    <location>
        <begin position="242"/>
        <end position="287"/>
    </location>
</feature>
<evidence type="ECO:0000313" key="2">
    <source>
        <dbReference type="EMBL" id="KAF3035595.1"/>
    </source>
</evidence>
<evidence type="ECO:0000313" key="3">
    <source>
        <dbReference type="Proteomes" id="UP000758155"/>
    </source>
</evidence>